<evidence type="ECO:0000259" key="7">
    <source>
        <dbReference type="Pfam" id="PF00931"/>
    </source>
</evidence>
<evidence type="ECO:0000256" key="2">
    <source>
        <dbReference type="ARBA" id="ARBA00022614"/>
    </source>
</evidence>
<dbReference type="PRINTS" id="PR00364">
    <property type="entry name" value="DISEASERSIST"/>
</dbReference>
<dbReference type="AlphaFoldDB" id="A2YXN9"/>
<dbReference type="FunFam" id="1.10.10.10:FF:000322">
    <property type="entry name" value="Probable disease resistance protein At1g63360"/>
    <property type="match status" value="1"/>
</dbReference>
<reference evidence="11 12" key="1">
    <citation type="journal article" date="2005" name="PLoS Biol.">
        <title>The genomes of Oryza sativa: a history of duplications.</title>
        <authorList>
            <person name="Yu J."/>
            <person name="Wang J."/>
            <person name="Lin W."/>
            <person name="Li S."/>
            <person name="Li H."/>
            <person name="Zhou J."/>
            <person name="Ni P."/>
            <person name="Dong W."/>
            <person name="Hu S."/>
            <person name="Zeng C."/>
            <person name="Zhang J."/>
            <person name="Zhang Y."/>
            <person name="Li R."/>
            <person name="Xu Z."/>
            <person name="Li S."/>
            <person name="Li X."/>
            <person name="Zheng H."/>
            <person name="Cong L."/>
            <person name="Lin L."/>
            <person name="Yin J."/>
            <person name="Geng J."/>
            <person name="Li G."/>
            <person name="Shi J."/>
            <person name="Liu J."/>
            <person name="Lv H."/>
            <person name="Li J."/>
            <person name="Wang J."/>
            <person name="Deng Y."/>
            <person name="Ran L."/>
            <person name="Shi X."/>
            <person name="Wang X."/>
            <person name="Wu Q."/>
            <person name="Li C."/>
            <person name="Ren X."/>
            <person name="Wang J."/>
            <person name="Wang X."/>
            <person name="Li D."/>
            <person name="Liu D."/>
            <person name="Zhang X."/>
            <person name="Ji Z."/>
            <person name="Zhao W."/>
            <person name="Sun Y."/>
            <person name="Zhang Z."/>
            <person name="Bao J."/>
            <person name="Han Y."/>
            <person name="Dong L."/>
            <person name="Ji J."/>
            <person name="Chen P."/>
            <person name="Wu S."/>
            <person name="Liu J."/>
            <person name="Xiao Y."/>
            <person name="Bu D."/>
            <person name="Tan J."/>
            <person name="Yang L."/>
            <person name="Ye C."/>
            <person name="Zhang J."/>
            <person name="Xu J."/>
            <person name="Zhou Y."/>
            <person name="Yu Y."/>
            <person name="Zhang B."/>
            <person name="Zhuang S."/>
            <person name="Wei H."/>
            <person name="Liu B."/>
            <person name="Lei M."/>
            <person name="Yu H."/>
            <person name="Li Y."/>
            <person name="Xu H."/>
            <person name="Wei S."/>
            <person name="He X."/>
            <person name="Fang L."/>
            <person name="Zhang Z."/>
            <person name="Zhang Y."/>
            <person name="Huang X."/>
            <person name="Su Z."/>
            <person name="Tong W."/>
            <person name="Li J."/>
            <person name="Tong Z."/>
            <person name="Li S."/>
            <person name="Ye J."/>
            <person name="Wang L."/>
            <person name="Fang L."/>
            <person name="Lei T."/>
            <person name="Chen C."/>
            <person name="Chen H."/>
            <person name="Xu Z."/>
            <person name="Li H."/>
            <person name="Huang H."/>
            <person name="Zhang F."/>
            <person name="Xu H."/>
            <person name="Li N."/>
            <person name="Zhao C."/>
            <person name="Li S."/>
            <person name="Dong L."/>
            <person name="Huang Y."/>
            <person name="Li L."/>
            <person name="Xi Y."/>
            <person name="Qi Q."/>
            <person name="Li W."/>
            <person name="Zhang B."/>
            <person name="Hu W."/>
            <person name="Zhang Y."/>
            <person name="Tian X."/>
            <person name="Jiao Y."/>
            <person name="Liang X."/>
            <person name="Jin J."/>
            <person name="Gao L."/>
            <person name="Zheng W."/>
            <person name="Hao B."/>
            <person name="Liu S."/>
            <person name="Wang W."/>
            <person name="Yuan L."/>
            <person name="Cao M."/>
            <person name="McDermott J."/>
            <person name="Samudrala R."/>
            <person name="Wang J."/>
            <person name="Wong G.K."/>
            <person name="Yang H."/>
        </authorList>
    </citation>
    <scope>NUCLEOTIDE SEQUENCE [LARGE SCALE GENOMIC DNA]</scope>
    <source>
        <strain evidence="12">cv. 93-11</strain>
    </source>
</reference>
<evidence type="ECO:0000313" key="12">
    <source>
        <dbReference type="Proteomes" id="UP000007015"/>
    </source>
</evidence>
<dbReference type="Gene3D" id="3.80.10.10">
    <property type="entry name" value="Ribonuclease Inhibitor"/>
    <property type="match status" value="2"/>
</dbReference>
<dbReference type="HOGENOM" id="CLU_000837_8_8_1"/>
<evidence type="ECO:0000256" key="1">
    <source>
        <dbReference type="ARBA" id="ARBA00008894"/>
    </source>
</evidence>
<keyword evidence="5" id="KW-0611">Plant defense</keyword>
<evidence type="ECO:0000256" key="4">
    <source>
        <dbReference type="ARBA" id="ARBA00022741"/>
    </source>
</evidence>
<dbReference type="FunFam" id="1.10.8.430:FF:000003">
    <property type="entry name" value="Probable disease resistance protein At5g66910"/>
    <property type="match status" value="1"/>
</dbReference>
<keyword evidence="2" id="KW-0433">Leucine-rich repeat</keyword>
<dbReference type="InterPro" id="IPR058922">
    <property type="entry name" value="WHD_DRP"/>
</dbReference>
<feature type="domain" description="Disease resistance N-terminal" evidence="8">
    <location>
        <begin position="10"/>
        <end position="93"/>
    </location>
</feature>
<evidence type="ECO:0000256" key="3">
    <source>
        <dbReference type="ARBA" id="ARBA00022737"/>
    </source>
</evidence>
<keyword evidence="4" id="KW-0547">Nucleotide-binding</keyword>
<dbReference type="SUPFAM" id="SSF52058">
    <property type="entry name" value="L domain-like"/>
    <property type="match status" value="2"/>
</dbReference>
<protein>
    <submittedName>
        <fullName evidence="11">Uncharacterized protein</fullName>
    </submittedName>
</protein>
<keyword evidence="12" id="KW-1185">Reference proteome</keyword>
<dbReference type="InterPro" id="IPR036388">
    <property type="entry name" value="WH-like_DNA-bd_sf"/>
</dbReference>
<dbReference type="GO" id="GO:0009626">
    <property type="term" value="P:plant-type hypersensitive response"/>
    <property type="evidence" value="ECO:0007669"/>
    <property type="project" value="UniProtKB-ARBA"/>
</dbReference>
<dbReference type="Gene3D" id="3.40.50.300">
    <property type="entry name" value="P-loop containing nucleotide triphosphate hydrolases"/>
    <property type="match status" value="1"/>
</dbReference>
<dbReference type="Pfam" id="PF25019">
    <property type="entry name" value="LRR_R13L1-DRL21"/>
    <property type="match status" value="1"/>
</dbReference>
<dbReference type="InterPro" id="IPR041118">
    <property type="entry name" value="Rx_N"/>
</dbReference>
<dbReference type="SUPFAM" id="SSF52540">
    <property type="entry name" value="P-loop containing nucleoside triphosphate hydrolases"/>
    <property type="match status" value="1"/>
</dbReference>
<organism evidence="11 12">
    <name type="scientific">Oryza sativa subsp. indica</name>
    <name type="common">Rice</name>
    <dbReference type="NCBI Taxonomy" id="39946"/>
    <lineage>
        <taxon>Eukaryota</taxon>
        <taxon>Viridiplantae</taxon>
        <taxon>Streptophyta</taxon>
        <taxon>Embryophyta</taxon>
        <taxon>Tracheophyta</taxon>
        <taxon>Spermatophyta</taxon>
        <taxon>Magnoliopsida</taxon>
        <taxon>Liliopsida</taxon>
        <taxon>Poales</taxon>
        <taxon>Poaceae</taxon>
        <taxon>BOP clade</taxon>
        <taxon>Oryzoideae</taxon>
        <taxon>Oryzeae</taxon>
        <taxon>Oryzinae</taxon>
        <taxon>Oryza</taxon>
        <taxon>Oryza sativa</taxon>
    </lineage>
</organism>
<evidence type="ECO:0000259" key="8">
    <source>
        <dbReference type="Pfam" id="PF18052"/>
    </source>
</evidence>
<dbReference type="GO" id="GO:0005524">
    <property type="term" value="F:ATP binding"/>
    <property type="evidence" value="ECO:0007669"/>
    <property type="project" value="UniProtKB-KW"/>
</dbReference>
<dbReference type="InterPro" id="IPR002182">
    <property type="entry name" value="NB-ARC"/>
</dbReference>
<gene>
    <name evidence="11" type="ORF">OsI_30109</name>
</gene>
<dbReference type="GO" id="GO:0043531">
    <property type="term" value="F:ADP binding"/>
    <property type="evidence" value="ECO:0007669"/>
    <property type="project" value="InterPro"/>
</dbReference>
<feature type="domain" description="Disease resistance protein winged helix" evidence="9">
    <location>
        <begin position="428"/>
        <end position="480"/>
    </location>
</feature>
<evidence type="ECO:0000256" key="5">
    <source>
        <dbReference type="ARBA" id="ARBA00022821"/>
    </source>
</evidence>
<dbReference type="PANTHER" id="PTHR36766:SF64">
    <property type="entry name" value="OS12G0206100 PROTEIN"/>
    <property type="match status" value="1"/>
</dbReference>
<dbReference type="InterPro" id="IPR032675">
    <property type="entry name" value="LRR_dom_sf"/>
</dbReference>
<dbReference type="Gene3D" id="1.10.10.10">
    <property type="entry name" value="Winged helix-like DNA-binding domain superfamily/Winged helix DNA-binding domain"/>
    <property type="match status" value="1"/>
</dbReference>
<dbReference type="STRING" id="39946.A2YXN9"/>
<keyword evidence="3" id="KW-0677">Repeat</keyword>
<dbReference type="Pfam" id="PF18052">
    <property type="entry name" value="Rx_N"/>
    <property type="match status" value="1"/>
</dbReference>
<feature type="domain" description="NB-ARC" evidence="7">
    <location>
        <begin position="174"/>
        <end position="350"/>
    </location>
</feature>
<dbReference type="InterPro" id="IPR027417">
    <property type="entry name" value="P-loop_NTPase"/>
</dbReference>
<name>A2YXN9_ORYSI</name>
<dbReference type="EMBL" id="CM000133">
    <property type="protein sequence ID" value="EAZ07850.1"/>
    <property type="molecule type" value="Genomic_DNA"/>
</dbReference>
<dbReference type="Gramene" id="BGIOSGA026556-TA">
    <property type="protein sequence ID" value="BGIOSGA026556-PA"/>
    <property type="gene ID" value="BGIOSGA026556"/>
</dbReference>
<dbReference type="Gene3D" id="1.20.5.4130">
    <property type="match status" value="1"/>
</dbReference>
<dbReference type="PANTHER" id="PTHR36766">
    <property type="entry name" value="PLANT BROAD-SPECTRUM MILDEW RESISTANCE PROTEIN RPW8"/>
    <property type="match status" value="1"/>
</dbReference>
<dbReference type="Pfam" id="PF00931">
    <property type="entry name" value="NB-ARC"/>
    <property type="match status" value="1"/>
</dbReference>
<evidence type="ECO:0000259" key="10">
    <source>
        <dbReference type="Pfam" id="PF25019"/>
    </source>
</evidence>
<evidence type="ECO:0000256" key="6">
    <source>
        <dbReference type="ARBA" id="ARBA00022840"/>
    </source>
</evidence>
<keyword evidence="6" id="KW-0067">ATP-binding</keyword>
<dbReference type="InterPro" id="IPR042197">
    <property type="entry name" value="Apaf_helical"/>
</dbReference>
<comment type="similarity">
    <text evidence="1">Belongs to the disease resistance NB-LRR family.</text>
</comment>
<dbReference type="Proteomes" id="UP000007015">
    <property type="component" value="Chromosome 8"/>
</dbReference>
<evidence type="ECO:0000259" key="9">
    <source>
        <dbReference type="Pfam" id="PF23559"/>
    </source>
</evidence>
<proteinExistence type="inferred from homology"/>
<dbReference type="InterPro" id="IPR056789">
    <property type="entry name" value="LRR_R13L1-DRL21"/>
</dbReference>
<dbReference type="OMA" id="LHEWKAI"/>
<feature type="domain" description="R13L1/DRL21-like LRR repeat region" evidence="10">
    <location>
        <begin position="611"/>
        <end position="741"/>
    </location>
</feature>
<sequence>MAESLILPMVRGVAAKAADALVQRVTGACGAVDDDRRKLQRQLLAVQRALADAEAKSETNLAVRRWMKDLNAAAYEADDVLDDFRYEALRRDGDATAGKVLGYFTPHNPLLFRVTMSKKLSNVLEKMNKLVDKMNELGLSVDRTESPQELKPPYLQMHSAALDESSDIVGRDDDKEVVVKLLLDQRYEQRLQVLPVIGIGGSGKTTLAKMVYNDTRVRDHFQLKMWHCVSENFEAVPLLKSIVELATNRRCQVPDKDTIELLRRQLEGAIGSRRFLLVLDDVWNEDENKWQDELRPLLCSAAGGHGSVVVVTTRSQQVASIMGTMRSHELACLNDDDSWELFSKKAFSEEVRETAELVTIGRLIVKKCRGLPLALNAMGGLMSSKQQLHEWKAIADSARDKDEILSMLKLSYRHLPSEMKQCFAFCSIFPRNHEMDKEVLIQLWMANGFIQEDGIMDLEQKGEYTFQYLVWRSFLQDVKAKKTLDHLAELQPSTILQKEIMDKALPYESIGCKMHDLMHDLAKDVADECVTSEHVLQHDASVRNVRHMNISSTFGIFLKYLPESMGKMRKLLHLYLLGCDSLVRMPPNFGLLNNLRTLTTFVLDTKAGCGIDELKNLRHIANRLELYNLRKINCRNNGIEANLHQKENLSELLLHWGRDKIYTPENSAYNEEEVLESLTPHGKLKILELHGYSGLKIPQWMRDPQMLQCLTTLRISNCLGCKDLSTLWLSVSLEHLQLSRMDNLTTLCKNVGVGAEGYTIPQQVFPKLKSLKLELLFSLEKWAENTAGEAKNLVTFPELEMLQIIRCSKLASVPDCPVLKELDRFGSYMLAMNELTHLTSLSKLNYVANSLCDCVSMPLGSWPSLVELVLRSSTHIPTTLQVEANQGQLEYLRSLSLVNCFTAASGSSEMRLGLWKCFAFVEVLHIHMCLSLVCWPTEELTSLIHLRHLYIEHCHRLEGKGSSSEEKFMSLSHLERLHIQNCYNLLEIPMLPASLQDLRLESCRRLVALPSNLGNLAMLRHLYLMNCYVLKDLPDGMDGLVSLKILEIQACAEIEEFPQGLLQRLPTLKELSIQGCPGLETRCREGGEYFDLVSSVQRICIPAAAKTEMEEESRSGI</sequence>
<dbReference type="Pfam" id="PF23559">
    <property type="entry name" value="WHD_DRP"/>
    <property type="match status" value="1"/>
</dbReference>
<dbReference type="GO" id="GO:0002758">
    <property type="term" value="P:innate immune response-activating signaling pathway"/>
    <property type="evidence" value="ECO:0007669"/>
    <property type="project" value="UniProtKB-ARBA"/>
</dbReference>
<dbReference type="GO" id="GO:0042742">
    <property type="term" value="P:defense response to bacterium"/>
    <property type="evidence" value="ECO:0007669"/>
    <property type="project" value="UniProtKB-ARBA"/>
</dbReference>
<dbReference type="Gene3D" id="1.10.8.430">
    <property type="entry name" value="Helical domain of apoptotic protease-activating factors"/>
    <property type="match status" value="1"/>
</dbReference>
<evidence type="ECO:0000313" key="11">
    <source>
        <dbReference type="EMBL" id="EAZ07850.1"/>
    </source>
</evidence>
<accession>A2YXN9</accession>